<dbReference type="InterPro" id="IPR024687">
    <property type="entry name" value="MMS19_C"/>
</dbReference>
<proteinExistence type="inferred from homology"/>
<organism evidence="8 9">
    <name type="scientific">Arabis nemorensis</name>
    <dbReference type="NCBI Taxonomy" id="586526"/>
    <lineage>
        <taxon>Eukaryota</taxon>
        <taxon>Viridiplantae</taxon>
        <taxon>Streptophyta</taxon>
        <taxon>Embryophyta</taxon>
        <taxon>Tracheophyta</taxon>
        <taxon>Spermatophyta</taxon>
        <taxon>Magnoliopsida</taxon>
        <taxon>eudicotyledons</taxon>
        <taxon>Gunneridae</taxon>
        <taxon>Pentapetalae</taxon>
        <taxon>rosids</taxon>
        <taxon>malvids</taxon>
        <taxon>Brassicales</taxon>
        <taxon>Brassicaceae</taxon>
        <taxon>Arabideae</taxon>
        <taxon>Arabis</taxon>
    </lineage>
</organism>
<dbReference type="GO" id="GO:0006281">
    <property type="term" value="P:DNA repair"/>
    <property type="evidence" value="ECO:0007669"/>
    <property type="project" value="UniProtKB-UniRule"/>
</dbReference>
<dbReference type="InterPro" id="IPR016024">
    <property type="entry name" value="ARM-type_fold"/>
</dbReference>
<keyword evidence="5" id="KW-0227">DNA damage</keyword>
<protein>
    <recommendedName>
        <fullName evidence="5">MMS19 nucleotide excision repair protein</fullName>
    </recommendedName>
</protein>
<name>A0A565CP06_9BRAS</name>
<dbReference type="GO" id="GO:0051604">
    <property type="term" value="P:protein maturation"/>
    <property type="evidence" value="ECO:0007669"/>
    <property type="project" value="UniProtKB-UniRule"/>
</dbReference>
<comment type="similarity">
    <text evidence="2 5">Belongs to the MET18/MMS19 family.</text>
</comment>
<feature type="domain" description="MMS19 C-terminal" evidence="6">
    <location>
        <begin position="762"/>
        <end position="1081"/>
    </location>
</feature>
<comment type="function">
    <text evidence="5">Key component of the cytosolic iron-sulfur protein assembly (CIA) complex, a multiprotein complex that mediates the incorporation of iron-sulfur cluster into apoproteins specifically involved in DNA metabolism and genomic integrity. In the CIA complex, MMS19 acts as an adapter between early-acting CIA components and a subset of cellular target iron-sulfur proteins.</text>
</comment>
<dbReference type="GO" id="GO:0097361">
    <property type="term" value="C:cytosolic [4Fe-4S] assembly targeting complex"/>
    <property type="evidence" value="ECO:0007669"/>
    <property type="project" value="UniProtKB-UniRule"/>
</dbReference>
<dbReference type="InterPro" id="IPR029240">
    <property type="entry name" value="MMS19_N"/>
</dbReference>
<dbReference type="InterPro" id="IPR011989">
    <property type="entry name" value="ARM-like"/>
</dbReference>
<gene>
    <name evidence="8" type="ORF">ANE_LOCUS25894</name>
</gene>
<accession>A0A565CP06</accession>
<dbReference type="GO" id="GO:0016226">
    <property type="term" value="P:iron-sulfur cluster assembly"/>
    <property type="evidence" value="ECO:0007669"/>
    <property type="project" value="UniProtKB-UniRule"/>
</dbReference>
<keyword evidence="5" id="KW-0234">DNA repair</keyword>
<evidence type="ECO:0000256" key="1">
    <source>
        <dbReference type="ARBA" id="ARBA00004123"/>
    </source>
</evidence>
<dbReference type="InterPro" id="IPR039920">
    <property type="entry name" value="MMS19"/>
</dbReference>
<evidence type="ECO:0000256" key="3">
    <source>
        <dbReference type="ARBA" id="ARBA00022737"/>
    </source>
</evidence>
<comment type="subcellular location">
    <subcellularLocation>
        <location evidence="1 5">Nucleus</location>
    </subcellularLocation>
</comment>
<dbReference type="OrthoDB" id="342900at2759"/>
<feature type="domain" description="MMS19 N-terminal" evidence="7">
    <location>
        <begin position="46"/>
        <end position="314"/>
    </location>
</feature>
<evidence type="ECO:0000256" key="4">
    <source>
        <dbReference type="ARBA" id="ARBA00023242"/>
    </source>
</evidence>
<evidence type="ECO:0000313" key="9">
    <source>
        <dbReference type="Proteomes" id="UP000489600"/>
    </source>
</evidence>
<evidence type="ECO:0000259" key="6">
    <source>
        <dbReference type="Pfam" id="PF12460"/>
    </source>
</evidence>
<evidence type="ECO:0000259" key="7">
    <source>
        <dbReference type="Pfam" id="PF14500"/>
    </source>
</evidence>
<dbReference type="SUPFAM" id="SSF48371">
    <property type="entry name" value="ARM repeat"/>
    <property type="match status" value="1"/>
</dbReference>
<dbReference type="AlphaFoldDB" id="A0A565CP06"/>
<dbReference type="EMBL" id="CABITT030000008">
    <property type="protein sequence ID" value="VVB15450.1"/>
    <property type="molecule type" value="Genomic_DNA"/>
</dbReference>
<dbReference type="Pfam" id="PF14500">
    <property type="entry name" value="MMS19_N"/>
    <property type="match status" value="1"/>
</dbReference>
<dbReference type="Pfam" id="PF12460">
    <property type="entry name" value="MMS19_C"/>
    <property type="match status" value="1"/>
</dbReference>
<evidence type="ECO:0000256" key="5">
    <source>
        <dbReference type="RuleBase" id="RU367072"/>
    </source>
</evidence>
<reference evidence="8" key="1">
    <citation type="submission" date="2019-07" db="EMBL/GenBank/DDBJ databases">
        <authorList>
            <person name="Dittberner H."/>
        </authorList>
    </citation>
    <scope>NUCLEOTIDE SEQUENCE [LARGE SCALE GENOMIC DNA]</scope>
</reference>
<dbReference type="PANTHER" id="PTHR12891:SF0">
    <property type="entry name" value="MMS19 NUCLEOTIDE EXCISION REPAIR PROTEIN HOMOLOG"/>
    <property type="match status" value="1"/>
</dbReference>
<dbReference type="PANTHER" id="PTHR12891">
    <property type="entry name" value="DNA REPAIR/TRANSCRIPTION PROTEIN MET18/MMS19"/>
    <property type="match status" value="1"/>
</dbReference>
<evidence type="ECO:0000256" key="2">
    <source>
        <dbReference type="ARBA" id="ARBA00009340"/>
    </source>
</evidence>
<dbReference type="Proteomes" id="UP000489600">
    <property type="component" value="Unassembled WGS sequence"/>
</dbReference>
<sequence length="1138" mass="124869">MAERNQLTLHLEAFVDVTRSPTEQAESLKALAFSLDNDFLSLDQLVREMEMYLTTTDNVVRARGILLLAEILNCLKAKPLDNAVVHTLLEFFTQKLEDWRTVRGALVGCLALLTRKDTVGMVTAIDAQAVGKSFVENVSVQSLARHDRKLAFELLECLLQQYSGAIMTLGTILVYATCEAIDGEKDPQCLLVAFHIIELLAQLFPSSSGPVASNASDLFDVIGCYFPLHFTHKKDDEAGVNREDLSGGLLLAFSSTPFFEPYAIPLLLEKLSSSLPVAKVDSLKCLEDCAIKYGVSRMKKHYGRLWPAIKDAFFSSTGTHLSFSLESLTSPGIERDEIHSEAVNLLQRLLKQDISFLSFVVDDIDINTVIDTISRHSQYKEMPDTNKLEVLVISQILSVSAKASVQSCNIIFETFFFRLMNSLGISEKTTTGIHVHDENSTVSIRLYHGGLYLCIALLSASKDHILGFEECSSPPGCLQESWCSLVRSFSVSLIRVFTSAVCSSNDCVEDVYLGVKGLLTMGTFSGDASPVSRSEFEKILMTLTSFITAKSGKTILWELALKALVCIGSFINRYHEHDKAMSYMNIVVENLVSLACSSHCGLPYPMILEATSEVCSTGPKYVEKLVQGFEEALCSSLSEFYVNGNFKSIENCSQLLECFTNKLLPRVAEIDGLDKILVHFALSMWNQIETSGVGCDFYGREFVEAAMATMRQVVGIALVDSQNIIIQKAYNVISSSKLPAMESIPLTLVALEGLQRDLSTRDQLILSLFASVIIAASPSASIPDVKSLTHLFLVSLLKGYIPAAQALGSMVNKLGSGSGGTIVSSDCSFEEVCDIIFHTAFASGKKISSDGSGGILCGSETNLSQLCLGLCGSLDLQTRAITGVAWIGKGLLMRGDKRVNETTLVLLECLKSTNCPTKVLHPAAMKHAADAFFIIMSDSEVCLNRKLHAVIRPLYKQRFFSMTVPILESLIKNSQSPLSRTMFLVALAHVISNVPVAVILDNTKKLHPMILEGLSVLSHDSVDKETLYSLLLVLSGTLTDIKGLESASDNAHIIIECLVKLTSYPHLMVVRETAVQCLVALLELPHGRIYPFRREVLQAVAKALDDPKRRVRQEAIRCRQAWASITSTSTLSEVEFRD</sequence>
<comment type="caution">
    <text evidence="8">The sequence shown here is derived from an EMBL/GenBank/DDBJ whole genome shotgun (WGS) entry which is preliminary data.</text>
</comment>
<keyword evidence="4 5" id="KW-0539">Nucleus</keyword>
<evidence type="ECO:0000313" key="8">
    <source>
        <dbReference type="EMBL" id="VVB15450.1"/>
    </source>
</evidence>
<keyword evidence="9" id="KW-1185">Reference proteome</keyword>
<dbReference type="Gene3D" id="1.25.10.10">
    <property type="entry name" value="Leucine-rich Repeat Variant"/>
    <property type="match status" value="1"/>
</dbReference>
<dbReference type="GO" id="GO:0005634">
    <property type="term" value="C:nucleus"/>
    <property type="evidence" value="ECO:0007669"/>
    <property type="project" value="UniProtKB-SubCell"/>
</dbReference>
<keyword evidence="3" id="KW-0677">Repeat</keyword>